<keyword evidence="2 4" id="KW-1133">Transmembrane helix</keyword>
<evidence type="ECO:0000256" key="4">
    <source>
        <dbReference type="SAM" id="Phobius"/>
    </source>
</evidence>
<dbReference type="KEGG" id="llu:AKJ09_10820"/>
<dbReference type="Pfam" id="PF07690">
    <property type="entry name" value="MFS_1"/>
    <property type="match status" value="1"/>
</dbReference>
<name>A0A0K1QEQ7_9BACT</name>
<feature type="transmembrane region" description="Helical" evidence="4">
    <location>
        <begin position="309"/>
        <end position="331"/>
    </location>
</feature>
<dbReference type="Proteomes" id="UP000064967">
    <property type="component" value="Chromosome"/>
</dbReference>
<dbReference type="GO" id="GO:0005886">
    <property type="term" value="C:plasma membrane"/>
    <property type="evidence" value="ECO:0007669"/>
    <property type="project" value="TreeGrafter"/>
</dbReference>
<sequence length="414" mass="43616">MLRRIPDRNIWTVYSAILLLGIAYGTSLAVLSIHLDALGIAKVAMGWLAFAFGLGIVSFSVPAGILSKKLGPKPILVAALLGYTLCVATFPFLGTLATLAIARFFDGVFSVNVWVSAETALLSRSQKDQKGFVMSLYAISIALGYVVGPILSRILVPLGTTSAFLAAGALATVAALVVLFKLDGSSKADGESAHALTSESAEKRAANSAATIFWKVKTACAATFSYGYFQASVVLFLPLYLIEAKGIAKNQTILIPAFFAGGMLLTSTVAGLIGDRFGHLFVMRILGIIGGTMVASFVLLSAFPAMCVAVFVAGATLASISPLSLALQGVVTPEADLGLANSFYNAFYATGMLLGPPISGFLFMRWGGGTMLLHLAGMWALFVVLTVIFASDDPRYAARRARPSEDRDAEPMLR</sequence>
<feature type="transmembrane region" description="Helical" evidence="4">
    <location>
        <begin position="12"/>
        <end position="35"/>
    </location>
</feature>
<feature type="transmembrane region" description="Helical" evidence="4">
    <location>
        <begin position="162"/>
        <end position="180"/>
    </location>
</feature>
<feature type="transmembrane region" description="Helical" evidence="4">
    <location>
        <begin position="219"/>
        <end position="241"/>
    </location>
</feature>
<dbReference type="EMBL" id="CP012333">
    <property type="protein sequence ID" value="AKV04157.1"/>
    <property type="molecule type" value="Genomic_DNA"/>
</dbReference>
<organism evidence="6 7">
    <name type="scientific">Labilithrix luteola</name>
    <dbReference type="NCBI Taxonomy" id="1391654"/>
    <lineage>
        <taxon>Bacteria</taxon>
        <taxon>Pseudomonadati</taxon>
        <taxon>Myxococcota</taxon>
        <taxon>Polyangia</taxon>
        <taxon>Polyangiales</taxon>
        <taxon>Labilitrichaceae</taxon>
        <taxon>Labilithrix</taxon>
    </lineage>
</organism>
<feature type="transmembrane region" description="Helical" evidence="4">
    <location>
        <begin position="134"/>
        <end position="156"/>
    </location>
</feature>
<dbReference type="InterPro" id="IPR011701">
    <property type="entry name" value="MFS"/>
</dbReference>
<keyword evidence="7" id="KW-1185">Reference proteome</keyword>
<protein>
    <submittedName>
        <fullName evidence="6">Putative glucarate transporter</fullName>
    </submittedName>
</protein>
<dbReference type="PANTHER" id="PTHR23521:SF2">
    <property type="entry name" value="TRANSPORTER MFS SUPERFAMILY"/>
    <property type="match status" value="1"/>
</dbReference>
<dbReference type="InterPro" id="IPR036259">
    <property type="entry name" value="MFS_trans_sf"/>
</dbReference>
<feature type="transmembrane region" description="Helical" evidence="4">
    <location>
        <begin position="47"/>
        <end position="66"/>
    </location>
</feature>
<evidence type="ECO:0000256" key="1">
    <source>
        <dbReference type="ARBA" id="ARBA00022692"/>
    </source>
</evidence>
<keyword evidence="1 4" id="KW-0812">Transmembrane</keyword>
<feature type="transmembrane region" description="Helical" evidence="4">
    <location>
        <begin position="372"/>
        <end position="390"/>
    </location>
</feature>
<feature type="transmembrane region" description="Helical" evidence="4">
    <location>
        <begin position="75"/>
        <end position="94"/>
    </location>
</feature>
<evidence type="ECO:0000313" key="7">
    <source>
        <dbReference type="Proteomes" id="UP000064967"/>
    </source>
</evidence>
<dbReference type="GO" id="GO:0022857">
    <property type="term" value="F:transmembrane transporter activity"/>
    <property type="evidence" value="ECO:0007669"/>
    <property type="project" value="InterPro"/>
</dbReference>
<dbReference type="STRING" id="1391654.AKJ09_10820"/>
<feature type="transmembrane region" description="Helical" evidence="4">
    <location>
        <begin position="343"/>
        <end position="366"/>
    </location>
</feature>
<dbReference type="PANTHER" id="PTHR23521">
    <property type="entry name" value="TRANSPORTER MFS SUPERFAMILY"/>
    <property type="match status" value="1"/>
</dbReference>
<keyword evidence="3 4" id="KW-0472">Membrane</keyword>
<evidence type="ECO:0000256" key="2">
    <source>
        <dbReference type="ARBA" id="ARBA00022989"/>
    </source>
</evidence>
<dbReference type="OrthoDB" id="5491327at2"/>
<evidence type="ECO:0000313" key="6">
    <source>
        <dbReference type="EMBL" id="AKV04157.1"/>
    </source>
</evidence>
<accession>A0A0K1QEQ7</accession>
<dbReference type="InterPro" id="IPR020846">
    <property type="entry name" value="MFS_dom"/>
</dbReference>
<feature type="transmembrane region" description="Helical" evidence="4">
    <location>
        <begin position="253"/>
        <end position="274"/>
    </location>
</feature>
<dbReference type="Gene3D" id="1.20.1250.20">
    <property type="entry name" value="MFS general substrate transporter like domains"/>
    <property type="match status" value="2"/>
</dbReference>
<dbReference type="PROSITE" id="PS50850">
    <property type="entry name" value="MFS"/>
    <property type="match status" value="1"/>
</dbReference>
<dbReference type="SUPFAM" id="SSF103473">
    <property type="entry name" value="MFS general substrate transporter"/>
    <property type="match status" value="1"/>
</dbReference>
<gene>
    <name evidence="6" type="ORF">AKJ09_10820</name>
</gene>
<feature type="transmembrane region" description="Helical" evidence="4">
    <location>
        <begin position="100"/>
        <end position="122"/>
    </location>
</feature>
<dbReference type="AlphaFoldDB" id="A0A0K1QEQ7"/>
<evidence type="ECO:0000259" key="5">
    <source>
        <dbReference type="PROSITE" id="PS50850"/>
    </source>
</evidence>
<reference evidence="6 7" key="1">
    <citation type="submission" date="2015-08" db="EMBL/GenBank/DDBJ databases">
        <authorList>
            <person name="Babu N.S."/>
            <person name="Beckwith C.J."/>
            <person name="Beseler K.G."/>
            <person name="Brison A."/>
            <person name="Carone J.V."/>
            <person name="Caskin T.P."/>
            <person name="Diamond M."/>
            <person name="Durham M.E."/>
            <person name="Foxe J.M."/>
            <person name="Go M."/>
            <person name="Henderson B.A."/>
            <person name="Jones I.B."/>
            <person name="McGettigan J.A."/>
            <person name="Micheletti S.J."/>
            <person name="Nasrallah M.E."/>
            <person name="Ortiz D."/>
            <person name="Piller C.R."/>
            <person name="Privatt S.R."/>
            <person name="Schneider S.L."/>
            <person name="Sharp S."/>
            <person name="Smith T.C."/>
            <person name="Stanton J.D."/>
            <person name="Ullery H.E."/>
            <person name="Wilson R.J."/>
            <person name="Serrano M.G."/>
            <person name="Buck G."/>
            <person name="Lee V."/>
            <person name="Wang Y."/>
            <person name="Carvalho R."/>
            <person name="Voegtly L."/>
            <person name="Shi R."/>
            <person name="Duckworth R."/>
            <person name="Johnson A."/>
            <person name="Loviza R."/>
            <person name="Walstead R."/>
            <person name="Shah Z."/>
            <person name="Kiflezghi M."/>
            <person name="Wade K."/>
            <person name="Ball S.L."/>
            <person name="Bradley K.W."/>
            <person name="Asai D.J."/>
            <person name="Bowman C.A."/>
            <person name="Russell D.A."/>
            <person name="Pope W.H."/>
            <person name="Jacobs-Sera D."/>
            <person name="Hendrix R.W."/>
            <person name="Hatfull G.F."/>
        </authorList>
    </citation>
    <scope>NUCLEOTIDE SEQUENCE [LARGE SCALE GENOMIC DNA]</scope>
    <source>
        <strain evidence="6 7">DSM 27648</strain>
    </source>
</reference>
<feature type="domain" description="Major facilitator superfamily (MFS) profile" evidence="5">
    <location>
        <begin position="9"/>
        <end position="394"/>
    </location>
</feature>
<dbReference type="RefSeq" id="WP_146654811.1">
    <property type="nucleotide sequence ID" value="NZ_CP012333.1"/>
</dbReference>
<feature type="transmembrane region" description="Helical" evidence="4">
    <location>
        <begin position="281"/>
        <end position="303"/>
    </location>
</feature>
<proteinExistence type="predicted"/>
<evidence type="ECO:0000256" key="3">
    <source>
        <dbReference type="ARBA" id="ARBA00023136"/>
    </source>
</evidence>